<dbReference type="Proteomes" id="UP000838763">
    <property type="component" value="Unassembled WGS sequence"/>
</dbReference>
<dbReference type="AlphaFoldDB" id="A0A9P1GZA4"/>
<organism evidence="1 2">
    <name type="scientific">Parascedosporium putredinis</name>
    <dbReference type="NCBI Taxonomy" id="1442378"/>
    <lineage>
        <taxon>Eukaryota</taxon>
        <taxon>Fungi</taxon>
        <taxon>Dikarya</taxon>
        <taxon>Ascomycota</taxon>
        <taxon>Pezizomycotina</taxon>
        <taxon>Sordariomycetes</taxon>
        <taxon>Hypocreomycetidae</taxon>
        <taxon>Microascales</taxon>
        <taxon>Microascaceae</taxon>
        <taxon>Parascedosporium</taxon>
    </lineage>
</organism>
<proteinExistence type="predicted"/>
<keyword evidence="2" id="KW-1185">Reference proteome</keyword>
<dbReference type="EMBL" id="CALLCH030000007">
    <property type="protein sequence ID" value="CAI4213077.1"/>
    <property type="molecule type" value="Genomic_DNA"/>
</dbReference>
<evidence type="ECO:0000313" key="2">
    <source>
        <dbReference type="Proteomes" id="UP000838763"/>
    </source>
</evidence>
<protein>
    <submittedName>
        <fullName evidence="1">Uncharacterized protein</fullName>
    </submittedName>
</protein>
<evidence type="ECO:0000313" key="1">
    <source>
        <dbReference type="EMBL" id="CAI4213077.1"/>
    </source>
</evidence>
<gene>
    <name evidence="1" type="ORF">PPNO1_LOCUS2829</name>
</gene>
<comment type="caution">
    <text evidence="1">The sequence shown here is derived from an EMBL/GenBank/DDBJ whole genome shotgun (WGS) entry which is preliminary data.</text>
</comment>
<accession>A0A9P1GZA4</accession>
<dbReference type="OrthoDB" id="3034873at2759"/>
<sequence>MWPEISQAVERGHVDLHVHSILDPDSVIRIRLTAGLLRDSAVEDEVIESRYPTLAPCFTAWREIYEDAFEEQECNLGSGKEVFPNVELRVAWYTEGFLMACWLVLQPGVDSVEFASVGKTYRLDKASVGEKLKEFLDETDALLGEEQ</sequence>
<reference evidence="1" key="1">
    <citation type="submission" date="2022-11" db="EMBL/GenBank/DDBJ databases">
        <authorList>
            <person name="Scott C."/>
            <person name="Bruce N."/>
        </authorList>
    </citation>
    <scope>NUCLEOTIDE SEQUENCE</scope>
</reference>
<name>A0A9P1GZA4_9PEZI</name>